<dbReference type="EMBL" id="CP144914">
    <property type="protein sequence ID" value="WWD79328.1"/>
    <property type="molecule type" value="Genomic_DNA"/>
</dbReference>
<organism evidence="1 2">
    <name type="scientific">Alkalicoccus halolimnae</name>
    <dbReference type="NCBI Taxonomy" id="1667239"/>
    <lineage>
        <taxon>Bacteria</taxon>
        <taxon>Bacillati</taxon>
        <taxon>Bacillota</taxon>
        <taxon>Bacilli</taxon>
        <taxon>Bacillales</taxon>
        <taxon>Bacillaceae</taxon>
        <taxon>Alkalicoccus</taxon>
    </lineage>
</organism>
<name>A0A5C7EZC7_9BACI</name>
<accession>A0A5C7EZC7</accession>
<dbReference type="OrthoDB" id="2989520at2"/>
<keyword evidence="2" id="KW-1185">Reference proteome</keyword>
<evidence type="ECO:0000313" key="2">
    <source>
        <dbReference type="Proteomes" id="UP000321816"/>
    </source>
</evidence>
<dbReference type="KEGG" id="ahal:FTX54_013000"/>
<sequence>MKGRKASFLIDFSQVKKNRQKMYWQEAEALYEKLFYYIQFEMNLREKVRAKAMFRDLCGIDGERKLTSEEEIHFEHWLLFDYITVIGSRPFDLFVRAKKEEMSKQMTETAGLLMLMYLAPYRVKENRETTLVVEDISGKQLEAHPLGIPPKTRPGDLIFARITAVGFLHTLIGPVIRIPMDEEANVNALLEKKRQEGKKNYHRFLKETGISFLRYHSSEDA</sequence>
<protein>
    <submittedName>
        <fullName evidence="1">Uncharacterized protein</fullName>
    </submittedName>
</protein>
<reference evidence="1 2" key="1">
    <citation type="submission" date="2024-01" db="EMBL/GenBank/DDBJ databases">
        <title>Complete Genome Sequence of Alkalicoccus halolimnae BZ-SZ-XJ29T, a Moderately Halophilic Bacterium Isolated from a Salt Lake.</title>
        <authorList>
            <person name="Zhao B."/>
        </authorList>
    </citation>
    <scope>NUCLEOTIDE SEQUENCE [LARGE SCALE GENOMIC DNA]</scope>
    <source>
        <strain evidence="1 2">BZ-SZ-XJ29</strain>
    </source>
</reference>
<dbReference type="Proteomes" id="UP000321816">
    <property type="component" value="Chromosome"/>
</dbReference>
<dbReference type="RefSeq" id="WP_147805247.1">
    <property type="nucleotide sequence ID" value="NZ_CP144914.1"/>
</dbReference>
<evidence type="ECO:0000313" key="1">
    <source>
        <dbReference type="EMBL" id="WWD79328.1"/>
    </source>
</evidence>
<proteinExistence type="predicted"/>
<dbReference type="AlphaFoldDB" id="A0A5C7EZC7"/>
<gene>
    <name evidence="1" type="ORF">FTX54_013000</name>
</gene>